<dbReference type="Proteomes" id="UP000034846">
    <property type="component" value="Unassembled WGS sequence"/>
</dbReference>
<dbReference type="EMBL" id="LCRD01000009">
    <property type="protein sequence ID" value="KKW30542.1"/>
    <property type="molecule type" value="Genomic_DNA"/>
</dbReference>
<comment type="caution">
    <text evidence="1">The sequence shown here is derived from an EMBL/GenBank/DDBJ whole genome shotgun (WGS) entry which is preliminary data.</text>
</comment>
<reference evidence="1 2" key="1">
    <citation type="journal article" date="2015" name="Nature">
        <title>rRNA introns, odd ribosomes, and small enigmatic genomes across a large radiation of phyla.</title>
        <authorList>
            <person name="Brown C.T."/>
            <person name="Hug L.A."/>
            <person name="Thomas B.C."/>
            <person name="Sharon I."/>
            <person name="Castelle C.J."/>
            <person name="Singh A."/>
            <person name="Wilkins M.J."/>
            <person name="Williams K.H."/>
            <person name="Banfield J.F."/>
        </authorList>
    </citation>
    <scope>NUCLEOTIDE SEQUENCE [LARGE SCALE GENOMIC DNA]</scope>
</reference>
<evidence type="ECO:0000313" key="2">
    <source>
        <dbReference type="Proteomes" id="UP000034846"/>
    </source>
</evidence>
<evidence type="ECO:0000313" key="1">
    <source>
        <dbReference type="EMBL" id="KKW30542.1"/>
    </source>
</evidence>
<dbReference type="AlphaFoldDB" id="A0A0G1ZQM4"/>
<protein>
    <submittedName>
        <fullName evidence="1">Uncharacterized protein</fullName>
    </submittedName>
</protein>
<name>A0A0G1ZQM4_9BACT</name>
<accession>A0A0G1ZQM4</accession>
<proteinExistence type="predicted"/>
<organism evidence="1 2">
    <name type="scientific">Candidatus Uhrbacteria bacterium GW2011_GWD2_52_7</name>
    <dbReference type="NCBI Taxonomy" id="1618989"/>
    <lineage>
        <taxon>Bacteria</taxon>
        <taxon>Candidatus Uhriibacteriota</taxon>
    </lineage>
</organism>
<sequence>MVLERPYIRSIALIGLPTQERKTIQKSVLRSQGFGEKLGGTPRIPTRGPTLPCYEVRRFFIPFIVR</sequence>
<gene>
    <name evidence="1" type="ORF">UY72_C0009G0005</name>
</gene>